<gene>
    <name evidence="2" type="ORF">BTE48_08330</name>
</gene>
<evidence type="ECO:0000313" key="3">
    <source>
        <dbReference type="Proteomes" id="UP000191418"/>
    </source>
</evidence>
<protein>
    <recommendedName>
        <fullName evidence="4">DUF4142 domain-containing protein</fullName>
    </recommendedName>
</protein>
<proteinExistence type="predicted"/>
<dbReference type="EMBL" id="MTSM01000008">
    <property type="protein sequence ID" value="OPX55610.1"/>
    <property type="molecule type" value="Genomic_DNA"/>
</dbReference>
<accession>A0A1T4PC31</accession>
<dbReference type="STRING" id="64969.SAMN02745127_01422"/>
<reference evidence="2 3" key="1">
    <citation type="submission" date="2017-01" db="EMBL/GenBank/DDBJ databases">
        <title>Genome Sequencing of a Marine Spirillum, Oceanospirillum multiglobuliferum ATCC 33336, from Japan.</title>
        <authorList>
            <person name="Carney J.G."/>
            <person name="Trachtenberg A.M."/>
            <person name="Rheaume B.A."/>
            <person name="Linnane J.D."/>
            <person name="Pitts N.L."/>
            <person name="Mykles D.L."/>
            <person name="Maclea K.S."/>
        </authorList>
    </citation>
    <scope>NUCLEOTIDE SEQUENCE [LARGE SCALE GENOMIC DNA]</scope>
    <source>
        <strain evidence="2 3">ATCC 33336</strain>
    </source>
</reference>
<feature type="chain" id="PRO_5013227707" description="DUF4142 domain-containing protein" evidence="1">
    <location>
        <begin position="30"/>
        <end position="170"/>
    </location>
</feature>
<dbReference type="AlphaFoldDB" id="A0A1T4PC31"/>
<dbReference type="RefSeq" id="WP_078745036.1">
    <property type="nucleotide sequence ID" value="NZ_FUXG01000008.1"/>
</dbReference>
<keyword evidence="1" id="KW-0732">Signal</keyword>
<organism evidence="2 3">
    <name type="scientific">Oceanospirillum multiglobuliferum</name>
    <dbReference type="NCBI Taxonomy" id="64969"/>
    <lineage>
        <taxon>Bacteria</taxon>
        <taxon>Pseudomonadati</taxon>
        <taxon>Pseudomonadota</taxon>
        <taxon>Gammaproteobacteria</taxon>
        <taxon>Oceanospirillales</taxon>
        <taxon>Oceanospirillaceae</taxon>
        <taxon>Oceanospirillum</taxon>
    </lineage>
</organism>
<evidence type="ECO:0008006" key="4">
    <source>
        <dbReference type="Google" id="ProtNLM"/>
    </source>
</evidence>
<name>A0A1T4PC31_9GAMM</name>
<dbReference type="Proteomes" id="UP000191418">
    <property type="component" value="Unassembled WGS sequence"/>
</dbReference>
<keyword evidence="3" id="KW-1185">Reference proteome</keyword>
<dbReference type="OrthoDB" id="6120138at2"/>
<comment type="caution">
    <text evidence="2">The sequence shown here is derived from an EMBL/GenBank/DDBJ whole genome shotgun (WGS) entry which is preliminary data.</text>
</comment>
<dbReference type="Gene3D" id="1.20.120.10">
    <property type="entry name" value="Cytochrome c/b562"/>
    <property type="match status" value="1"/>
</dbReference>
<evidence type="ECO:0000256" key="1">
    <source>
        <dbReference type="SAM" id="SignalP"/>
    </source>
</evidence>
<evidence type="ECO:0000313" key="2">
    <source>
        <dbReference type="EMBL" id="OPX55610.1"/>
    </source>
</evidence>
<feature type="signal peptide" evidence="1">
    <location>
        <begin position="1"/>
        <end position="29"/>
    </location>
</feature>
<sequence length="170" mass="18955">MFLTKNRFKKTLLACTAAGLLLSGQVALAHSHHCKDTELSKLMEGMKDDLKGYVAAFKSSKTEEMQIRVQQLLDATIAAKDQIPLKLQEAQPMPNMKADEHSNMANMAGMSHGEHMEHMRYLEGIDKLNQLLADLQAAGTDSNKIKPLLGEIKQHSKSSHEAFRKECKHS</sequence>